<protein>
    <submittedName>
        <fullName evidence="1">Phage tail protein I</fullName>
    </submittedName>
</protein>
<dbReference type="InterPro" id="IPR006521">
    <property type="entry name" value="Tail_protein_I"/>
</dbReference>
<dbReference type="NCBIfam" id="TIGR01634">
    <property type="entry name" value="tail_P2_I"/>
    <property type="match status" value="1"/>
</dbReference>
<dbReference type="EMBL" id="VTES01000001">
    <property type="protein sequence ID" value="TYS66789.1"/>
    <property type="molecule type" value="Genomic_DNA"/>
</dbReference>
<proteinExistence type="predicted"/>
<reference evidence="1 2" key="1">
    <citation type="submission" date="2019-08" db="EMBL/GenBank/DDBJ databases">
        <title>Bacillus genomes from the desert of Cuatro Cienegas, Coahuila.</title>
        <authorList>
            <person name="Olmedo-Alvarez G."/>
        </authorList>
    </citation>
    <scope>NUCLEOTIDE SEQUENCE [LARGE SCALE GENOMIC DNA]</scope>
    <source>
        <strain evidence="1 2">CH37_1T</strain>
    </source>
</reference>
<comment type="caution">
    <text evidence="1">The sequence shown here is derived from an EMBL/GenBank/DDBJ whole genome shotgun (WGS) entry which is preliminary data.</text>
</comment>
<dbReference type="AlphaFoldDB" id="A0A5D4SV26"/>
<accession>A0A5D4SV26</accession>
<dbReference type="Pfam" id="PF09684">
    <property type="entry name" value="Tail_P2_I"/>
    <property type="match status" value="1"/>
</dbReference>
<dbReference type="Proteomes" id="UP000323732">
    <property type="component" value="Unassembled WGS sequence"/>
</dbReference>
<sequence>MLDLVPSNLKQDPDLIAAAKSIDKQFQQTVNDVRKVIILPHIDQIEDHQLLDLLAWETHLDFYETSLPLETKRELIKKAPVLHRKKGTPAAVEELVATLFDEGRVEEWFDYDGEPYRFQVITNNRSVTNERALEFIRALNSVKNLRSTLERVVIEQKEDMNLYFGGFVHSGDHIYIEQVI</sequence>
<evidence type="ECO:0000313" key="1">
    <source>
        <dbReference type="EMBL" id="TYS66789.1"/>
    </source>
</evidence>
<gene>
    <name evidence="1" type="ORF">FZD47_02515</name>
</gene>
<evidence type="ECO:0000313" key="2">
    <source>
        <dbReference type="Proteomes" id="UP000323732"/>
    </source>
</evidence>
<organism evidence="1 2">
    <name type="scientific">Bacillus infantis</name>
    <dbReference type="NCBI Taxonomy" id="324767"/>
    <lineage>
        <taxon>Bacteria</taxon>
        <taxon>Bacillati</taxon>
        <taxon>Bacillota</taxon>
        <taxon>Bacilli</taxon>
        <taxon>Bacillales</taxon>
        <taxon>Bacillaceae</taxon>
        <taxon>Bacillus</taxon>
    </lineage>
</organism>
<name>A0A5D4SV26_9BACI</name>